<protein>
    <submittedName>
        <fullName evidence="1">Uncharacterized protein</fullName>
    </submittedName>
</protein>
<organism evidence="1 2">
    <name type="scientific">Trichothecium roseum</name>
    <dbReference type="NCBI Taxonomy" id="47278"/>
    <lineage>
        <taxon>Eukaryota</taxon>
        <taxon>Fungi</taxon>
        <taxon>Dikarya</taxon>
        <taxon>Ascomycota</taxon>
        <taxon>Pezizomycotina</taxon>
        <taxon>Sordariomycetes</taxon>
        <taxon>Hypocreomycetidae</taxon>
        <taxon>Hypocreales</taxon>
        <taxon>Hypocreales incertae sedis</taxon>
        <taxon>Trichothecium</taxon>
    </lineage>
</organism>
<reference evidence="1" key="1">
    <citation type="submission" date="2022-10" db="EMBL/GenBank/DDBJ databases">
        <title>Complete Genome of Trichothecium roseum strain YXFP-22015, a Plant Pathogen Isolated from Citrus.</title>
        <authorList>
            <person name="Wang Y."/>
            <person name="Zhu L."/>
        </authorList>
    </citation>
    <scope>NUCLEOTIDE SEQUENCE</scope>
    <source>
        <strain evidence="1">YXFP-22015</strain>
    </source>
</reference>
<accession>A0ACC0VE64</accession>
<proteinExistence type="predicted"/>
<sequence>MALKNRELEEALAQEKRLDMSQLRDENPLDLSAEFAALIRATRNGNVKECQEIVNKGVNINGRDKYDYTPLILASLCGHYEVAHFLLEAGALAERNTFQGERCLYNALNERIRTLLLEYDFSKSTDPYVYWSSHLSSLLDGKMSDISLSAGPQEFNLHKLVLASRTPYFGRELAVRPATSAWELAPDISPEAFRVALRYVYAGDLPRDLAPPGSGLDEEEVLAGLHRIGQQLEMEQLQEAIAVGDDRRLARQRHDAEVARAISQFGEFFTRNILGGKMVVEPNRVDEVKWDHDNPIFADILLRAGEVTKEEEDTMMDWEHDEDGANGNNGNGAVAREDPAILYPAHKAMLLRSGYFRRMFSNDFVEAQKSTHLRVVTVDCTPEVLEVVLRFLYTEDTSTITLDHALDVLYAADMLFLDALKAKAALAISTLGSAPPTVTANGSLLEPVNIYDVIHAGWDLRVRRLEEFAAKYLADRLEHYVEEDEFADLIAESARRLKKREKTDSIELLDDIRSYLDERFRRRFQDLGLGAGIGLVVNDDARIASMAAADAAAGDTAGGAAALAQGQQPRVDVAEDPHKSQKEALKKALKKAEDEKDAFAADELNYKILQDKIEIMLSKLKLDA</sequence>
<evidence type="ECO:0000313" key="2">
    <source>
        <dbReference type="Proteomes" id="UP001163324"/>
    </source>
</evidence>
<name>A0ACC0VE64_9HYPO</name>
<gene>
    <name evidence="1" type="ORF">N3K66_000705</name>
</gene>
<dbReference type="Proteomes" id="UP001163324">
    <property type="component" value="Chromosome 1"/>
</dbReference>
<dbReference type="EMBL" id="CM047940">
    <property type="protein sequence ID" value="KAI9904176.1"/>
    <property type="molecule type" value="Genomic_DNA"/>
</dbReference>
<evidence type="ECO:0000313" key="1">
    <source>
        <dbReference type="EMBL" id="KAI9904176.1"/>
    </source>
</evidence>
<comment type="caution">
    <text evidence="1">The sequence shown here is derived from an EMBL/GenBank/DDBJ whole genome shotgun (WGS) entry which is preliminary data.</text>
</comment>
<keyword evidence="2" id="KW-1185">Reference proteome</keyword>